<accession>A0A238J3C9</accession>
<feature type="domain" description="Flagellar motor switch protein FliN-like C-terminal" evidence="2">
    <location>
        <begin position="231"/>
        <end position="300"/>
    </location>
</feature>
<dbReference type="Pfam" id="PF01052">
    <property type="entry name" value="FliMN_C"/>
    <property type="match status" value="1"/>
</dbReference>
<keyword evidence="3" id="KW-0282">Flagellum</keyword>
<protein>
    <submittedName>
        <fullName evidence="3">Flagellar motor switch protein FliM</fullName>
    </submittedName>
</protein>
<keyword evidence="3" id="KW-0969">Cilium</keyword>
<sequence>MLGIESDSGEHLNLSTLARASPLKRRLAPPRPVRGVGDGAVEALLRVEVPRAADQLLAMQADVQAVTLSTMEHSAVVAALSRHDLICLISRNARDVGLLVVDIGLLTALVEIQTLGQVTSVPPKDRVPTRTDAVVFSDMVDKWMADIARVAGEAGLARDVPFSGFVREHGILDLRAVELTLDPGKYRSMRIAMALGDDAKVGVMTFFVPASGGARSLADEGTLGTRLRPHLMDAEAGMQAILTRFEHPLKQVLALRAGDVLPIDPRCLTHMHLEVREGVPLAQGRLGQVNGFRAVRLTSVGKEGDPEPFFGAAVPASASSTAREALPERTVSPKALEPPDADVAPVDDLPDLPDLPDMDALPDLPDLPGAADLPDFPDLPGP</sequence>
<evidence type="ECO:0000313" key="3">
    <source>
        <dbReference type="EMBL" id="SMX25229.1"/>
    </source>
</evidence>
<name>A0A238J3C9_9RHOB</name>
<dbReference type="SUPFAM" id="SSF101801">
    <property type="entry name" value="Surface presentation of antigens (SPOA)"/>
    <property type="match status" value="1"/>
</dbReference>
<evidence type="ECO:0000259" key="2">
    <source>
        <dbReference type="Pfam" id="PF01052"/>
    </source>
</evidence>
<evidence type="ECO:0000313" key="4">
    <source>
        <dbReference type="Proteomes" id="UP000201838"/>
    </source>
</evidence>
<dbReference type="InterPro" id="IPR036429">
    <property type="entry name" value="SpoA-like_sf"/>
</dbReference>
<gene>
    <name evidence="3" type="ORF">BOA8489_03364</name>
</gene>
<dbReference type="AlphaFoldDB" id="A0A238J3C9"/>
<keyword evidence="4" id="KW-1185">Reference proteome</keyword>
<keyword evidence="3" id="KW-0966">Cell projection</keyword>
<feature type="region of interest" description="Disordered" evidence="1">
    <location>
        <begin position="315"/>
        <end position="382"/>
    </location>
</feature>
<dbReference type="EMBL" id="FXXQ01000013">
    <property type="protein sequence ID" value="SMX25229.1"/>
    <property type="molecule type" value="Genomic_DNA"/>
</dbReference>
<evidence type="ECO:0000256" key="1">
    <source>
        <dbReference type="SAM" id="MobiDB-lite"/>
    </source>
</evidence>
<dbReference type="OrthoDB" id="7824563at2"/>
<feature type="compositionally biased region" description="Acidic residues" evidence="1">
    <location>
        <begin position="348"/>
        <end position="357"/>
    </location>
</feature>
<dbReference type="InterPro" id="IPR001543">
    <property type="entry name" value="FliN-like_C"/>
</dbReference>
<dbReference type="Proteomes" id="UP000201838">
    <property type="component" value="Unassembled WGS sequence"/>
</dbReference>
<feature type="compositionally biased region" description="Low complexity" evidence="1">
    <location>
        <begin position="358"/>
        <end position="376"/>
    </location>
</feature>
<reference evidence="4" key="1">
    <citation type="submission" date="2017-05" db="EMBL/GenBank/DDBJ databases">
        <authorList>
            <person name="Rodrigo-Torres L."/>
            <person name="Arahal R. D."/>
            <person name="Lucena T."/>
        </authorList>
    </citation>
    <scope>NUCLEOTIDE SEQUENCE [LARGE SCALE GENOMIC DNA]</scope>
    <source>
        <strain evidence="4">CECT 8489</strain>
    </source>
</reference>
<dbReference type="Gene3D" id="2.30.330.10">
    <property type="entry name" value="SpoA-like"/>
    <property type="match status" value="1"/>
</dbReference>
<proteinExistence type="predicted"/>
<organism evidence="3 4">
    <name type="scientific">Boseongicola aestuarii</name>
    <dbReference type="NCBI Taxonomy" id="1470561"/>
    <lineage>
        <taxon>Bacteria</taxon>
        <taxon>Pseudomonadati</taxon>
        <taxon>Pseudomonadota</taxon>
        <taxon>Alphaproteobacteria</taxon>
        <taxon>Rhodobacterales</taxon>
        <taxon>Paracoccaceae</taxon>
        <taxon>Boseongicola</taxon>
    </lineage>
</organism>